<dbReference type="EMBL" id="CP012154">
    <property type="protein sequence ID" value="AKS40852.1"/>
    <property type="molecule type" value="Genomic_DNA"/>
</dbReference>
<evidence type="ECO:0000313" key="7">
    <source>
        <dbReference type="Proteomes" id="UP000066624"/>
    </source>
</evidence>
<dbReference type="AlphaFoldDB" id="A0A0K0XTA2"/>
<dbReference type="STRING" id="1579979.WM2015_470"/>
<keyword evidence="4" id="KW-1133">Transmembrane helix</keyword>
<name>A0A0K0XTA2_9GAMM</name>
<sequence length="154" mass="17367">MSSKPSENDTDLPQNDPPCGLLRRIAALLYDGLLLLAILMLAALIVVIPLGAEVPSGNPFFQLYLLTVSWLYFALGWRGGQTLGMRSWRIRIHSEGERPGWLTTVARFLAALLSWVCFGLGFLWSLFRKDRATWHDLLSDSRLTVTPKRQRKAV</sequence>
<dbReference type="OrthoDB" id="9793824at2"/>
<dbReference type="KEGG" id="wma:WM2015_470"/>
<evidence type="ECO:0000256" key="2">
    <source>
        <dbReference type="ARBA" id="ARBA00022475"/>
    </source>
</evidence>
<evidence type="ECO:0000256" key="1">
    <source>
        <dbReference type="ARBA" id="ARBA00004651"/>
    </source>
</evidence>
<keyword evidence="5" id="KW-0472">Membrane</keyword>
<keyword evidence="2" id="KW-1003">Cell membrane</keyword>
<comment type="subcellular location">
    <subcellularLocation>
        <location evidence="1">Cell membrane</location>
        <topology evidence="1">Multi-pass membrane protein</topology>
    </subcellularLocation>
</comment>
<dbReference type="Proteomes" id="UP000066624">
    <property type="component" value="Chromosome"/>
</dbReference>
<gene>
    <name evidence="6" type="ORF">WM2015_470</name>
</gene>
<accession>A0A0K0XTA2</accession>
<evidence type="ECO:0000256" key="3">
    <source>
        <dbReference type="ARBA" id="ARBA00022692"/>
    </source>
</evidence>
<dbReference type="PANTHER" id="PTHR36115">
    <property type="entry name" value="PROLINE-RICH ANTIGEN HOMOLOG-RELATED"/>
    <property type="match status" value="1"/>
</dbReference>
<evidence type="ECO:0000256" key="4">
    <source>
        <dbReference type="ARBA" id="ARBA00022989"/>
    </source>
</evidence>
<dbReference type="InterPro" id="IPR010432">
    <property type="entry name" value="RDD"/>
</dbReference>
<dbReference type="GO" id="GO:0005886">
    <property type="term" value="C:plasma membrane"/>
    <property type="evidence" value="ECO:0007669"/>
    <property type="project" value="UniProtKB-SubCell"/>
</dbReference>
<organism evidence="6 7">
    <name type="scientific">Wenzhouxiangella marina</name>
    <dbReference type="NCBI Taxonomy" id="1579979"/>
    <lineage>
        <taxon>Bacteria</taxon>
        <taxon>Pseudomonadati</taxon>
        <taxon>Pseudomonadota</taxon>
        <taxon>Gammaproteobacteria</taxon>
        <taxon>Chromatiales</taxon>
        <taxon>Wenzhouxiangellaceae</taxon>
        <taxon>Wenzhouxiangella</taxon>
    </lineage>
</organism>
<dbReference type="PANTHER" id="PTHR36115:SF10">
    <property type="entry name" value="RDD DOMAIN-CONTAINING PROTEIN"/>
    <property type="match status" value="1"/>
</dbReference>
<evidence type="ECO:0000313" key="6">
    <source>
        <dbReference type="EMBL" id="AKS40852.1"/>
    </source>
</evidence>
<keyword evidence="3" id="KW-0812">Transmembrane</keyword>
<keyword evidence="7" id="KW-1185">Reference proteome</keyword>
<dbReference type="InterPro" id="IPR051791">
    <property type="entry name" value="Pra-immunoreactive"/>
</dbReference>
<dbReference type="Pfam" id="PF06271">
    <property type="entry name" value="RDD"/>
    <property type="match status" value="1"/>
</dbReference>
<evidence type="ECO:0000256" key="5">
    <source>
        <dbReference type="ARBA" id="ARBA00023136"/>
    </source>
</evidence>
<dbReference type="RefSeq" id="WP_049724528.1">
    <property type="nucleotide sequence ID" value="NZ_CP012154.1"/>
</dbReference>
<reference evidence="7" key="1">
    <citation type="submission" date="2015-07" db="EMBL/GenBank/DDBJ databases">
        <authorList>
            <person name="Kim K.M."/>
        </authorList>
    </citation>
    <scope>NUCLEOTIDE SEQUENCE [LARGE SCALE GENOMIC DNA]</scope>
    <source>
        <strain evidence="7">KCTC 42284</strain>
    </source>
</reference>
<protein>
    <submittedName>
        <fullName evidence="6">RDD domain containing protein</fullName>
    </submittedName>
</protein>
<proteinExistence type="predicted"/>